<dbReference type="GO" id="GO:0000156">
    <property type="term" value="F:phosphorelay response regulator activity"/>
    <property type="evidence" value="ECO:0007669"/>
    <property type="project" value="TreeGrafter"/>
</dbReference>
<dbReference type="InterPro" id="IPR011006">
    <property type="entry name" value="CheY-like_superfamily"/>
</dbReference>
<keyword evidence="13" id="KW-1185">Reference proteome</keyword>
<keyword evidence="3 8" id="KW-0597">Phosphoprotein</keyword>
<dbReference type="Proteomes" id="UP000664904">
    <property type="component" value="Chromosome"/>
</dbReference>
<proteinExistence type="predicted"/>
<feature type="DNA-binding region" description="OmpR/PhoB-type" evidence="9">
    <location>
        <begin position="129"/>
        <end position="228"/>
    </location>
</feature>
<keyword evidence="6 9" id="KW-0238">DNA-binding</keyword>
<dbReference type="CDD" id="cd00383">
    <property type="entry name" value="trans_reg_C"/>
    <property type="match status" value="1"/>
</dbReference>
<dbReference type="InterPro" id="IPR001789">
    <property type="entry name" value="Sig_transdc_resp-reg_receiver"/>
</dbReference>
<dbReference type="FunFam" id="1.10.10.10:FF:000099">
    <property type="entry name" value="Two-component system response regulator TorR"/>
    <property type="match status" value="1"/>
</dbReference>
<evidence type="ECO:0000313" key="13">
    <source>
        <dbReference type="Proteomes" id="UP000664904"/>
    </source>
</evidence>
<dbReference type="Gene3D" id="1.10.10.10">
    <property type="entry name" value="Winged helix-like DNA-binding domain superfamily/Winged helix DNA-binding domain"/>
    <property type="match status" value="1"/>
</dbReference>
<evidence type="ECO:0000256" key="1">
    <source>
        <dbReference type="ARBA" id="ARBA00004496"/>
    </source>
</evidence>
<dbReference type="Pfam" id="PF00486">
    <property type="entry name" value="Trans_reg_C"/>
    <property type="match status" value="1"/>
</dbReference>
<dbReference type="SUPFAM" id="SSF46894">
    <property type="entry name" value="C-terminal effector domain of the bipartite response regulators"/>
    <property type="match status" value="1"/>
</dbReference>
<dbReference type="SUPFAM" id="SSF52172">
    <property type="entry name" value="CheY-like"/>
    <property type="match status" value="1"/>
</dbReference>
<dbReference type="GO" id="GO:0006355">
    <property type="term" value="P:regulation of DNA-templated transcription"/>
    <property type="evidence" value="ECO:0007669"/>
    <property type="project" value="InterPro"/>
</dbReference>
<accession>A0A975DI40</accession>
<keyword evidence="7" id="KW-0804">Transcription</keyword>
<dbReference type="FunFam" id="3.40.50.2300:FF:000001">
    <property type="entry name" value="DNA-binding response regulator PhoB"/>
    <property type="match status" value="1"/>
</dbReference>
<feature type="modified residue" description="4-aspartylphosphate" evidence="8">
    <location>
        <position position="52"/>
    </location>
</feature>
<keyword evidence="2" id="KW-0963">Cytoplasm</keyword>
<comment type="subcellular location">
    <subcellularLocation>
        <location evidence="1">Cytoplasm</location>
    </subcellularLocation>
</comment>
<evidence type="ECO:0000256" key="3">
    <source>
        <dbReference type="ARBA" id="ARBA00022553"/>
    </source>
</evidence>
<evidence type="ECO:0000256" key="2">
    <source>
        <dbReference type="ARBA" id="ARBA00022490"/>
    </source>
</evidence>
<evidence type="ECO:0000256" key="7">
    <source>
        <dbReference type="ARBA" id="ARBA00023163"/>
    </source>
</evidence>
<feature type="domain" description="OmpR/PhoB-type" evidence="11">
    <location>
        <begin position="129"/>
        <end position="228"/>
    </location>
</feature>
<dbReference type="SMART" id="SM00448">
    <property type="entry name" value="REC"/>
    <property type="match status" value="1"/>
</dbReference>
<keyword evidence="5" id="KW-0805">Transcription regulation</keyword>
<dbReference type="InterPro" id="IPR039420">
    <property type="entry name" value="WalR-like"/>
</dbReference>
<dbReference type="KEGG" id="pxi:J5O05_05165"/>
<dbReference type="InterPro" id="IPR016032">
    <property type="entry name" value="Sig_transdc_resp-reg_C-effctor"/>
</dbReference>
<dbReference type="SMART" id="SM00862">
    <property type="entry name" value="Trans_reg_C"/>
    <property type="match status" value="1"/>
</dbReference>
<dbReference type="GO" id="GO:0032993">
    <property type="term" value="C:protein-DNA complex"/>
    <property type="evidence" value="ECO:0007669"/>
    <property type="project" value="TreeGrafter"/>
</dbReference>
<dbReference type="Gene3D" id="6.10.250.690">
    <property type="match status" value="1"/>
</dbReference>
<dbReference type="InterPro" id="IPR001867">
    <property type="entry name" value="OmpR/PhoB-type_DNA-bd"/>
</dbReference>
<keyword evidence="4" id="KW-0902">Two-component regulatory system</keyword>
<dbReference type="EMBL" id="CP072133">
    <property type="protein sequence ID" value="QTH72268.1"/>
    <property type="molecule type" value="Genomic_DNA"/>
</dbReference>
<gene>
    <name evidence="12" type="ORF">J5O05_05165</name>
</gene>
<dbReference type="Gene3D" id="3.40.50.2300">
    <property type="match status" value="1"/>
</dbReference>
<evidence type="ECO:0000259" key="10">
    <source>
        <dbReference type="PROSITE" id="PS50110"/>
    </source>
</evidence>
<name>A0A975DI40_9GAMM</name>
<dbReference type="GO" id="GO:0000976">
    <property type="term" value="F:transcription cis-regulatory region binding"/>
    <property type="evidence" value="ECO:0007669"/>
    <property type="project" value="TreeGrafter"/>
</dbReference>
<feature type="domain" description="Response regulatory" evidence="10">
    <location>
        <begin position="3"/>
        <end position="116"/>
    </location>
</feature>
<evidence type="ECO:0000256" key="8">
    <source>
        <dbReference type="PROSITE-ProRule" id="PRU00169"/>
    </source>
</evidence>
<sequence length="232" mass="26402">MTSIVLVEDDQELACWIAEYLRAKQYHVTVYHDGKQAYEASRRSIPDLVILDGMLPSMDGLDICKLIRLHSQVPIIMLTARDEEIDEILGLEMGADDYLTKPVRGRLLETRIKSLLRRINPSQTVCIEQDVFTLGELAICKSARTAELGGIHLKLSTNEFDVLWILAQHAGNVVSRESLSQQLRGFEYDGFDRTIDLRISRLRKKLMDDAAEPYKIKTIWGKGYLLAPEIAR</sequence>
<dbReference type="GO" id="GO:0005829">
    <property type="term" value="C:cytosol"/>
    <property type="evidence" value="ECO:0007669"/>
    <property type="project" value="TreeGrafter"/>
</dbReference>
<evidence type="ECO:0000256" key="6">
    <source>
        <dbReference type="ARBA" id="ARBA00023125"/>
    </source>
</evidence>
<organism evidence="12 13">
    <name type="scientific">Pseudoalteromonas xiamenensis</name>
    <dbReference type="NCBI Taxonomy" id="882626"/>
    <lineage>
        <taxon>Bacteria</taxon>
        <taxon>Pseudomonadati</taxon>
        <taxon>Pseudomonadota</taxon>
        <taxon>Gammaproteobacteria</taxon>
        <taxon>Alteromonadales</taxon>
        <taxon>Pseudoalteromonadaceae</taxon>
        <taxon>Pseudoalteromonas</taxon>
    </lineage>
</organism>
<dbReference type="InterPro" id="IPR036388">
    <property type="entry name" value="WH-like_DNA-bd_sf"/>
</dbReference>
<dbReference type="PROSITE" id="PS51755">
    <property type="entry name" value="OMPR_PHOB"/>
    <property type="match status" value="1"/>
</dbReference>
<dbReference type="Pfam" id="PF00072">
    <property type="entry name" value="Response_reg"/>
    <property type="match status" value="1"/>
</dbReference>
<dbReference type="AlphaFoldDB" id="A0A975DI40"/>
<dbReference type="PROSITE" id="PS50110">
    <property type="entry name" value="RESPONSE_REGULATORY"/>
    <property type="match status" value="1"/>
</dbReference>
<dbReference type="PANTHER" id="PTHR48111:SF47">
    <property type="entry name" value="TRANSCRIPTIONAL REGULATORY PROTEIN RSTA"/>
    <property type="match status" value="1"/>
</dbReference>
<dbReference type="RefSeq" id="WP_208843890.1">
    <property type="nucleotide sequence ID" value="NZ_CP072133.1"/>
</dbReference>
<evidence type="ECO:0000256" key="4">
    <source>
        <dbReference type="ARBA" id="ARBA00023012"/>
    </source>
</evidence>
<evidence type="ECO:0000313" key="12">
    <source>
        <dbReference type="EMBL" id="QTH72268.1"/>
    </source>
</evidence>
<evidence type="ECO:0000259" key="11">
    <source>
        <dbReference type="PROSITE" id="PS51755"/>
    </source>
</evidence>
<dbReference type="PANTHER" id="PTHR48111">
    <property type="entry name" value="REGULATOR OF RPOS"/>
    <property type="match status" value="1"/>
</dbReference>
<protein>
    <submittedName>
        <fullName evidence="12">Response regulator transcription factor</fullName>
    </submittedName>
</protein>
<evidence type="ECO:0000256" key="5">
    <source>
        <dbReference type="ARBA" id="ARBA00023015"/>
    </source>
</evidence>
<reference evidence="12" key="1">
    <citation type="submission" date="2021-03" db="EMBL/GenBank/DDBJ databases">
        <title>Complete Genome of Pseudoalteromonas xiamenensis STKMTI.2, a new potential marine bacterium producing anti-Vibrio compounds.</title>
        <authorList>
            <person name="Handayani D.P."/>
            <person name="Isnansetyo A."/>
            <person name="Istiqomah I."/>
            <person name="Jumina J."/>
        </authorList>
    </citation>
    <scope>NUCLEOTIDE SEQUENCE</scope>
    <source>
        <strain evidence="12">STKMTI.2</strain>
    </source>
</reference>
<evidence type="ECO:0000256" key="9">
    <source>
        <dbReference type="PROSITE-ProRule" id="PRU01091"/>
    </source>
</evidence>